<dbReference type="PRINTS" id="PR00320">
    <property type="entry name" value="GPROTEINBRPT"/>
</dbReference>
<evidence type="ECO:0000256" key="6">
    <source>
        <dbReference type="PROSITE-ProRule" id="PRU00221"/>
    </source>
</evidence>
<feature type="repeat" description="WD" evidence="6">
    <location>
        <begin position="459"/>
        <end position="500"/>
    </location>
</feature>
<accession>A0A8S2IZI5</accession>
<comment type="similarity">
    <text evidence="1">Belongs to the WD repeat striatin family.</text>
</comment>
<keyword evidence="5" id="KW-0175">Coiled coil</keyword>
<keyword evidence="2 6" id="KW-0853">WD repeat</keyword>
<evidence type="ECO:0000256" key="2">
    <source>
        <dbReference type="ARBA" id="ARBA00022574"/>
    </source>
</evidence>
<evidence type="ECO:0000259" key="8">
    <source>
        <dbReference type="Pfam" id="PF08232"/>
    </source>
</evidence>
<evidence type="ECO:0000256" key="5">
    <source>
        <dbReference type="ARBA" id="ARBA00023054"/>
    </source>
</evidence>
<feature type="compositionally biased region" description="Polar residues" evidence="7">
    <location>
        <begin position="362"/>
        <end position="376"/>
    </location>
</feature>
<evidence type="ECO:0000313" key="11">
    <source>
        <dbReference type="Proteomes" id="UP000682733"/>
    </source>
</evidence>
<evidence type="ECO:0000256" key="3">
    <source>
        <dbReference type="ARBA" id="ARBA00022737"/>
    </source>
</evidence>
<name>A0A8S2IZI5_9BILA</name>
<feature type="region of interest" description="Disordered" evidence="7">
    <location>
        <begin position="350"/>
        <end position="398"/>
    </location>
</feature>
<dbReference type="Pfam" id="PF00400">
    <property type="entry name" value="WD40"/>
    <property type="match status" value="4"/>
</dbReference>
<protein>
    <recommendedName>
        <fullName evidence="8">Striatin N-terminal domain-containing protein</fullName>
    </recommendedName>
</protein>
<feature type="repeat" description="WD" evidence="6">
    <location>
        <begin position="521"/>
        <end position="554"/>
    </location>
</feature>
<dbReference type="InterPro" id="IPR019775">
    <property type="entry name" value="WD40_repeat_CS"/>
</dbReference>
<dbReference type="SMART" id="SM00320">
    <property type="entry name" value="WD40"/>
    <property type="match status" value="6"/>
</dbReference>
<dbReference type="InterPro" id="IPR020472">
    <property type="entry name" value="WD40_PAC1"/>
</dbReference>
<evidence type="ECO:0000256" key="1">
    <source>
        <dbReference type="ARBA" id="ARBA00009616"/>
    </source>
</evidence>
<evidence type="ECO:0000313" key="9">
    <source>
        <dbReference type="EMBL" id="CAF1014712.1"/>
    </source>
</evidence>
<dbReference type="CDD" id="cd00200">
    <property type="entry name" value="WD40"/>
    <property type="match status" value="1"/>
</dbReference>
<dbReference type="InterPro" id="IPR015943">
    <property type="entry name" value="WD40/YVTN_repeat-like_dom_sf"/>
</dbReference>
<dbReference type="PROSITE" id="PS00678">
    <property type="entry name" value="WD_REPEATS_1"/>
    <property type="match status" value="2"/>
</dbReference>
<gene>
    <name evidence="9" type="ORF">OVA965_LOCUS15222</name>
    <name evidence="10" type="ORF">TMI583_LOCUS15228</name>
</gene>
<sequence>MNNLDGGEANIGVQYQPEATSSSAPVTTVDPQRPLYTVPGILHFLQHEWTRFEIERQQWETERAELLARIAFLQGERQGQENLKSALVKRIKMLEYALKQERLKFNKLKYGTDNAPVEDPKLNAAENHLEDDDLKEDTSLSFGGSSVSFKQGRQLLRQYLKEIGYVDTIIDIRSTAVKKLLGIKSDNDLNPNVVNNNIGTSSGGMNGDLKPSYDPKRVIPGIIKNAANDLSKSVLASLVFLKDEQPDGQDDDSGDDDLDASRIIVKSNNTNISNNILGGNSNNNHHIQHHGMDTLNDLESEEAALQEFDFLADPSSNVLGNVGLNELKTHDASGNEWDVDQSRLHRLKEEYKRDRIGKKPHQQQTSSSLRNTLVSIGNNDNGNDDTSNDARPYSDDEQMSREMVDSMMFRNSKNFMGENAMEGLDELARVTVQNDNEPLYDTTTESVDFRKTWNVKFVLRSHLDGVRCVAFHPVESVVVTGSEDRTLKLWNLEKSATMRKSTSATQDLEPIYTFRRHTMSVHHFSGPVLCVAMNPSGEQFYSGGLDSMITVWNIPDSDIDPYDAYGHTDAVWRLAICGQKLLSCAADGTVRLWDPNINNPLQSIINSSLEEGIPTSIDWLTQETNHFVVSYDTFKSVIYDVETSKALLRLENDNQTSDSSYRINRVISHPSQALVITAHDDRKIRFYDSNTGKMVHSMVAHLDAVTSLAIDPQQTCLLSGSHDRSIRLWNLDNKSCVQEVTAHQKKDDESVHDVAFHYSKSYLASKMKIYVDFGEKATTIIPATKNANEILEKIKSVLQPAADFLVTYYDDDIKKHCIFHSYEQIENQQIVAMEVKLSSISRTDERSKVNDNMLIDVTEEQLTAEPSKNVCRQKKTKKKIREAKKYIPYPCDLPTYTETIRFGLEKEGGFESVKSEFIKKTRDHYLATYSNNKSRTDVSNYARSLLRQFPLLRECDEKRKAGQTEYHSLARILSRAIRNRRNYIKKKRNNTNPENKAKNNMEVTILEKSNDTNSQSEVVTAESRLLLNNSFIPSSSSTPIRSQQTRPPIFMFENGQIKPYVPKPQSPVIIKAVLPAKLPKTIKICQNKHIDGTCITANIQKTHEDIKREIMQYKSKSESHNYEKDISRLRDLIQKKSAVSSSLEIRSLVKATYVIRQEIQSKQRCYSLEM</sequence>
<dbReference type="Gene3D" id="2.130.10.10">
    <property type="entry name" value="YVTN repeat-like/Quinoprotein amine dehydrogenase"/>
    <property type="match status" value="3"/>
</dbReference>
<feature type="domain" description="Striatin N-terminal" evidence="8">
    <location>
        <begin position="37"/>
        <end position="170"/>
    </location>
</feature>
<dbReference type="InterPro" id="IPR013258">
    <property type="entry name" value="Striatin_N"/>
</dbReference>
<dbReference type="PANTHER" id="PTHR15653:SF0">
    <property type="entry name" value="CONNECTOR OF KINASE TO AP-1, ISOFORM E"/>
    <property type="match status" value="1"/>
</dbReference>
<comment type="caution">
    <text evidence="10">The sequence shown here is derived from an EMBL/GenBank/DDBJ whole genome shotgun (WGS) entry which is preliminary data.</text>
</comment>
<evidence type="ECO:0000256" key="4">
    <source>
        <dbReference type="ARBA" id="ARBA00022860"/>
    </source>
</evidence>
<feature type="non-terminal residue" evidence="10">
    <location>
        <position position="1170"/>
    </location>
</feature>
<evidence type="ECO:0000313" key="10">
    <source>
        <dbReference type="EMBL" id="CAF3783746.1"/>
    </source>
</evidence>
<dbReference type="EMBL" id="CAJNOK010006796">
    <property type="protein sequence ID" value="CAF1014712.1"/>
    <property type="molecule type" value="Genomic_DNA"/>
</dbReference>
<dbReference type="FunFam" id="2.130.10.10:FF:000079">
    <property type="entry name" value="striatin isoform X1"/>
    <property type="match status" value="1"/>
</dbReference>
<dbReference type="InterPro" id="IPR036322">
    <property type="entry name" value="WD40_repeat_dom_sf"/>
</dbReference>
<dbReference type="PROSITE" id="PS50294">
    <property type="entry name" value="WD_REPEATS_REGION"/>
    <property type="match status" value="2"/>
</dbReference>
<feature type="region of interest" description="Disordered" evidence="7">
    <location>
        <begin position="1"/>
        <end position="28"/>
    </location>
</feature>
<feature type="repeat" description="WD" evidence="6">
    <location>
        <begin position="564"/>
        <end position="603"/>
    </location>
</feature>
<feature type="repeat" description="WD" evidence="6">
    <location>
        <begin position="698"/>
        <end position="739"/>
    </location>
</feature>
<dbReference type="InterPro" id="IPR001680">
    <property type="entry name" value="WD40_rpt"/>
</dbReference>
<dbReference type="Proteomes" id="UP000682733">
    <property type="component" value="Unassembled WGS sequence"/>
</dbReference>
<proteinExistence type="inferred from homology"/>
<dbReference type="AlphaFoldDB" id="A0A8S2IZI5"/>
<keyword evidence="4" id="KW-0112">Calmodulin-binding</keyword>
<dbReference type="Proteomes" id="UP000677228">
    <property type="component" value="Unassembled WGS sequence"/>
</dbReference>
<dbReference type="EMBL" id="CAJOBA010006805">
    <property type="protein sequence ID" value="CAF3783746.1"/>
    <property type="molecule type" value="Genomic_DNA"/>
</dbReference>
<dbReference type="Gene3D" id="1.20.5.300">
    <property type="match status" value="1"/>
</dbReference>
<evidence type="ECO:0000256" key="7">
    <source>
        <dbReference type="SAM" id="MobiDB-lite"/>
    </source>
</evidence>
<dbReference type="InterPro" id="IPR051488">
    <property type="entry name" value="WD_repeat_striatin"/>
</dbReference>
<dbReference type="SUPFAM" id="SSF50978">
    <property type="entry name" value="WD40 repeat-like"/>
    <property type="match status" value="1"/>
</dbReference>
<organism evidence="10 11">
    <name type="scientific">Didymodactylos carnosus</name>
    <dbReference type="NCBI Taxonomy" id="1234261"/>
    <lineage>
        <taxon>Eukaryota</taxon>
        <taxon>Metazoa</taxon>
        <taxon>Spiralia</taxon>
        <taxon>Gnathifera</taxon>
        <taxon>Rotifera</taxon>
        <taxon>Eurotatoria</taxon>
        <taxon>Bdelloidea</taxon>
        <taxon>Philodinida</taxon>
        <taxon>Philodinidae</taxon>
        <taxon>Didymodactylos</taxon>
    </lineage>
</organism>
<dbReference type="PROSITE" id="PS50082">
    <property type="entry name" value="WD_REPEATS_2"/>
    <property type="match status" value="4"/>
</dbReference>
<feature type="compositionally biased region" description="Polar residues" evidence="7">
    <location>
        <begin position="17"/>
        <end position="28"/>
    </location>
</feature>
<feature type="non-terminal residue" evidence="10">
    <location>
        <position position="1"/>
    </location>
</feature>
<dbReference type="Pfam" id="PF08232">
    <property type="entry name" value="Striatin"/>
    <property type="match status" value="1"/>
</dbReference>
<dbReference type="PANTHER" id="PTHR15653">
    <property type="entry name" value="STRIATIN"/>
    <property type="match status" value="1"/>
</dbReference>
<keyword evidence="3" id="KW-0677">Repeat</keyword>
<reference evidence="10" key="1">
    <citation type="submission" date="2021-02" db="EMBL/GenBank/DDBJ databases">
        <authorList>
            <person name="Nowell W R."/>
        </authorList>
    </citation>
    <scope>NUCLEOTIDE SEQUENCE</scope>
</reference>
<dbReference type="GO" id="GO:0005516">
    <property type="term" value="F:calmodulin binding"/>
    <property type="evidence" value="ECO:0007669"/>
    <property type="project" value="UniProtKB-KW"/>
</dbReference>